<dbReference type="Proteomes" id="UP000053237">
    <property type="component" value="Unassembled WGS sequence"/>
</dbReference>
<dbReference type="SUPFAM" id="SSF51161">
    <property type="entry name" value="Trimeric LpxA-like enzymes"/>
    <property type="match status" value="1"/>
</dbReference>
<evidence type="ECO:0000256" key="2">
    <source>
        <dbReference type="ARBA" id="ARBA00007719"/>
    </source>
</evidence>
<comment type="similarity">
    <text evidence="2">Belongs to the dynactin subunits 5/6 family. Dynactin subunit 6 subfamily.</text>
</comment>
<sequence>MQAECITIAGSALVCAQAKLDGNVQIDEGCVLHPGSIITGCVSLGKHNIVEDYVKIGSESDLTQTHSITIGDENLFECGCAIGSIQIGNRNLFESKAVAKKGSTIGSNCIIGQCVVIEEGERIEDGTIITCATDDNNQLQRIFRKMQPSLLIAHQKTIQRYANALRNSNGPSALTRHHRMRAISSISIT</sequence>
<dbReference type="InParanoid" id="A0A024G619"/>
<accession>A0A024G619</accession>
<dbReference type="OrthoDB" id="2355at2759"/>
<dbReference type="EMBL" id="CAIX01000029">
    <property type="protein sequence ID" value="CCI42113.1"/>
    <property type="molecule type" value="Genomic_DNA"/>
</dbReference>
<evidence type="ECO:0000256" key="5">
    <source>
        <dbReference type="ARBA" id="ARBA00023212"/>
    </source>
</evidence>
<keyword evidence="4" id="KW-0963">Cytoplasm</keyword>
<dbReference type="PANTHER" id="PTHR13072:SF0">
    <property type="entry name" value="DYNACTIN SUBUNIT 6"/>
    <property type="match status" value="1"/>
</dbReference>
<dbReference type="Gene3D" id="2.160.10.10">
    <property type="entry name" value="Hexapeptide repeat proteins"/>
    <property type="match status" value="1"/>
</dbReference>
<dbReference type="GO" id="GO:0070840">
    <property type="term" value="F:dynein complex binding"/>
    <property type="evidence" value="ECO:0007669"/>
    <property type="project" value="TreeGrafter"/>
</dbReference>
<reference evidence="7 8" key="1">
    <citation type="submission" date="2012-05" db="EMBL/GenBank/DDBJ databases">
        <title>Recombination and specialization in a pathogen metapopulation.</title>
        <authorList>
            <person name="Gardiner A."/>
            <person name="Kemen E."/>
            <person name="Schultz-Larsen T."/>
            <person name="MacLean D."/>
            <person name="Van Oosterhout C."/>
            <person name="Jones J.D.G."/>
        </authorList>
    </citation>
    <scope>NUCLEOTIDE SEQUENCE [LARGE SCALE GENOMIC DNA]</scope>
    <source>
        <strain evidence="7 8">Ac Nc2</strain>
    </source>
</reference>
<proteinExistence type="inferred from homology"/>
<keyword evidence="5" id="KW-0206">Cytoskeleton</keyword>
<dbReference type="InterPro" id="IPR027777">
    <property type="entry name" value="DCTN6"/>
</dbReference>
<organism evidence="7 8">
    <name type="scientific">Albugo candida</name>
    <dbReference type="NCBI Taxonomy" id="65357"/>
    <lineage>
        <taxon>Eukaryota</taxon>
        <taxon>Sar</taxon>
        <taxon>Stramenopiles</taxon>
        <taxon>Oomycota</taxon>
        <taxon>Peronosporomycetes</taxon>
        <taxon>Albuginales</taxon>
        <taxon>Albuginaceae</taxon>
        <taxon>Albugo</taxon>
    </lineage>
</organism>
<dbReference type="PANTHER" id="PTHR13072">
    <property type="entry name" value="DYNACTIN 6"/>
    <property type="match status" value="1"/>
</dbReference>
<dbReference type="InterPro" id="IPR011004">
    <property type="entry name" value="Trimer_LpxA-like_sf"/>
</dbReference>
<dbReference type="GO" id="GO:0005869">
    <property type="term" value="C:dynactin complex"/>
    <property type="evidence" value="ECO:0007669"/>
    <property type="project" value="InterPro"/>
</dbReference>
<dbReference type="AlphaFoldDB" id="A0A024G619"/>
<evidence type="ECO:0000256" key="3">
    <source>
        <dbReference type="ARBA" id="ARBA00016573"/>
    </source>
</evidence>
<comment type="subcellular location">
    <subcellularLocation>
        <location evidence="1">Cytoplasm</location>
        <location evidence="1">Cytoskeleton</location>
    </subcellularLocation>
</comment>
<gene>
    <name evidence="7" type="ORF">BN9_028970</name>
</gene>
<comment type="function">
    <text evidence="6">Part of the dynactin complex that activates the molecular motor dynein for ultra-processive transport along microtubules.</text>
</comment>
<protein>
    <recommendedName>
        <fullName evidence="3">Dynactin subunit 6</fullName>
    </recommendedName>
</protein>
<dbReference type="GO" id="GO:0007052">
    <property type="term" value="P:mitotic spindle organization"/>
    <property type="evidence" value="ECO:0007669"/>
    <property type="project" value="TreeGrafter"/>
</dbReference>
<dbReference type="STRING" id="65357.A0A024G619"/>
<name>A0A024G619_9STRA</name>
<evidence type="ECO:0000256" key="6">
    <source>
        <dbReference type="ARBA" id="ARBA00034687"/>
    </source>
</evidence>
<evidence type="ECO:0000313" key="7">
    <source>
        <dbReference type="EMBL" id="CCI42113.1"/>
    </source>
</evidence>
<evidence type="ECO:0000256" key="1">
    <source>
        <dbReference type="ARBA" id="ARBA00004245"/>
    </source>
</evidence>
<keyword evidence="8" id="KW-1185">Reference proteome</keyword>
<evidence type="ECO:0000256" key="4">
    <source>
        <dbReference type="ARBA" id="ARBA00022490"/>
    </source>
</evidence>
<comment type="caution">
    <text evidence="7">The sequence shown here is derived from an EMBL/GenBank/DDBJ whole genome shotgun (WGS) entry which is preliminary data.</text>
</comment>
<evidence type="ECO:0000313" key="8">
    <source>
        <dbReference type="Proteomes" id="UP000053237"/>
    </source>
</evidence>